<dbReference type="CDD" id="cd00635">
    <property type="entry name" value="PLPDE_III_YBL036c_like"/>
    <property type="match status" value="1"/>
</dbReference>
<comment type="cofactor">
    <cofactor evidence="3">
        <name>pyridoxal 5'-phosphate</name>
        <dbReference type="ChEBI" id="CHEBI:597326"/>
    </cofactor>
</comment>
<dbReference type="SUPFAM" id="SSF51419">
    <property type="entry name" value="PLP-binding barrel"/>
    <property type="match status" value="1"/>
</dbReference>
<gene>
    <name evidence="6" type="ORF">HMPREF9233_00307</name>
</gene>
<proteinExistence type="inferred from homology"/>
<dbReference type="PIRSF" id="PIRSF004848">
    <property type="entry name" value="YBL036c_PLPDEIII"/>
    <property type="match status" value="1"/>
</dbReference>
<feature type="modified residue" description="N6-(pyridoxal phosphate)lysine" evidence="2 3">
    <location>
        <position position="47"/>
    </location>
</feature>
<dbReference type="NCBIfam" id="TIGR00044">
    <property type="entry name" value="YggS family pyridoxal phosphate-dependent enzyme"/>
    <property type="match status" value="1"/>
</dbReference>
<organism evidence="6 7">
    <name type="scientific">Actinobaculum massiliense ACS-171-V-Col2</name>
    <dbReference type="NCBI Taxonomy" id="883066"/>
    <lineage>
        <taxon>Bacteria</taxon>
        <taxon>Bacillati</taxon>
        <taxon>Actinomycetota</taxon>
        <taxon>Actinomycetes</taxon>
        <taxon>Actinomycetales</taxon>
        <taxon>Actinomycetaceae</taxon>
        <taxon>Actinobaculum</taxon>
    </lineage>
</organism>
<evidence type="ECO:0000313" key="7">
    <source>
        <dbReference type="Proteomes" id="UP000009888"/>
    </source>
</evidence>
<dbReference type="InterPro" id="IPR011078">
    <property type="entry name" value="PyrdxlP_homeostasis"/>
</dbReference>
<evidence type="ECO:0000256" key="2">
    <source>
        <dbReference type="HAMAP-Rule" id="MF_02087"/>
    </source>
</evidence>
<dbReference type="AlphaFoldDB" id="K9F214"/>
<dbReference type="HOGENOM" id="CLU_059988_1_0_11"/>
<dbReference type="PANTHER" id="PTHR10146">
    <property type="entry name" value="PROLINE SYNTHETASE CO-TRANSCRIBED BACTERIAL HOMOLOG PROTEIN"/>
    <property type="match status" value="1"/>
</dbReference>
<comment type="function">
    <text evidence="2">Pyridoxal 5'-phosphate (PLP)-binding protein, which is involved in PLP homeostasis.</text>
</comment>
<dbReference type="RefSeq" id="WP_007000525.1">
    <property type="nucleotide sequence ID" value="NZ_JH992955.1"/>
</dbReference>
<dbReference type="InterPro" id="IPR001608">
    <property type="entry name" value="Ala_racemase_N"/>
</dbReference>
<protein>
    <recommendedName>
        <fullName evidence="2">Pyridoxal phosphate homeostasis protein</fullName>
        <shortName evidence="2">PLP homeostasis protein</shortName>
    </recommendedName>
</protein>
<name>K9F214_9ACTO</name>
<keyword evidence="7" id="KW-1185">Reference proteome</keyword>
<evidence type="ECO:0000256" key="4">
    <source>
        <dbReference type="RuleBase" id="RU004514"/>
    </source>
</evidence>
<reference evidence="6 7" key="1">
    <citation type="submission" date="2012-09" db="EMBL/GenBank/DDBJ databases">
        <title>The Genome Sequence of Actinobaculum massiliae ACS-171-V-COL2.</title>
        <authorList>
            <consortium name="The Broad Institute Genome Sequencing Platform"/>
            <person name="Earl A."/>
            <person name="Ward D."/>
            <person name="Feldgarden M."/>
            <person name="Gevers D."/>
            <person name="Saerens B."/>
            <person name="Vaneechoutte M."/>
            <person name="Walker B."/>
            <person name="Young S.K."/>
            <person name="Zeng Q."/>
            <person name="Gargeya S."/>
            <person name="Fitzgerald M."/>
            <person name="Haas B."/>
            <person name="Abouelleil A."/>
            <person name="Alvarado L."/>
            <person name="Arachchi H.M."/>
            <person name="Berlin A."/>
            <person name="Chapman S.B."/>
            <person name="Goldberg J."/>
            <person name="Griggs A."/>
            <person name="Gujja S."/>
            <person name="Hansen M."/>
            <person name="Howarth C."/>
            <person name="Imamovic A."/>
            <person name="Larimer J."/>
            <person name="McCowen C."/>
            <person name="Montmayeur A."/>
            <person name="Murphy C."/>
            <person name="Neiman D."/>
            <person name="Pearson M."/>
            <person name="Priest M."/>
            <person name="Roberts A."/>
            <person name="Saif S."/>
            <person name="Shea T."/>
            <person name="Sisk P."/>
            <person name="Sykes S."/>
            <person name="Wortman J."/>
            <person name="Nusbaum C."/>
            <person name="Birren B."/>
        </authorList>
    </citation>
    <scope>NUCLEOTIDE SEQUENCE [LARGE SCALE GENOMIC DNA]</scope>
    <source>
        <strain evidence="7">ACS-171-V-Col2</strain>
    </source>
</reference>
<dbReference type="PANTHER" id="PTHR10146:SF14">
    <property type="entry name" value="PYRIDOXAL PHOSPHATE HOMEOSTASIS PROTEIN"/>
    <property type="match status" value="1"/>
</dbReference>
<dbReference type="Gene3D" id="3.20.20.10">
    <property type="entry name" value="Alanine racemase"/>
    <property type="match status" value="1"/>
</dbReference>
<evidence type="ECO:0000256" key="1">
    <source>
        <dbReference type="ARBA" id="ARBA00022898"/>
    </source>
</evidence>
<dbReference type="eggNOG" id="COG0325">
    <property type="taxonomic scope" value="Bacteria"/>
</dbReference>
<keyword evidence="1 2" id="KW-0663">Pyridoxal phosphate</keyword>
<sequence length="247" mass="26680">MRTEFSTEPATPAEIPGRIARVVEALREAETKAGRSMGETRLQLAVKYQPVEKIRAALDYGARFMGHNIIQQLEDIEPQLRDVQPHWTHVIGHVQSNKAGKALAFANCIETLDSLKLARRLDRLQGERIAAGEASAPFEVYLQVNSSGADSQFGLEPGRAKELAYQVSELGNLKIGGLMTIGAHTDDVSEIAASFACTRDLRDSLAADIPTCTELSMGMTHDLEIAVAEGSTIVRVGTAVFGPRPAA</sequence>
<feature type="domain" description="Alanine racemase N-terminal" evidence="5">
    <location>
        <begin position="51"/>
        <end position="245"/>
    </location>
</feature>
<comment type="caution">
    <text evidence="6">The sequence shown here is derived from an EMBL/GenBank/DDBJ whole genome shotgun (WGS) entry which is preliminary data.</text>
</comment>
<dbReference type="PATRIC" id="fig|883066.3.peg.319"/>
<dbReference type="EMBL" id="AGWL01000002">
    <property type="protein sequence ID" value="EKU95520.1"/>
    <property type="molecule type" value="Genomic_DNA"/>
</dbReference>
<dbReference type="STRING" id="202789.GCA_001457435_00385"/>
<dbReference type="HAMAP" id="MF_02087">
    <property type="entry name" value="PLP_homeostasis"/>
    <property type="match status" value="1"/>
</dbReference>
<dbReference type="GO" id="GO:0030170">
    <property type="term" value="F:pyridoxal phosphate binding"/>
    <property type="evidence" value="ECO:0007669"/>
    <property type="project" value="UniProtKB-UniRule"/>
</dbReference>
<comment type="similarity">
    <text evidence="2 4">Belongs to the pyridoxal phosphate-binding protein YggS/PROSC family.</text>
</comment>
<evidence type="ECO:0000313" key="6">
    <source>
        <dbReference type="EMBL" id="EKU95520.1"/>
    </source>
</evidence>
<dbReference type="Proteomes" id="UP000009888">
    <property type="component" value="Unassembled WGS sequence"/>
</dbReference>
<accession>K9F214</accession>
<dbReference type="Pfam" id="PF01168">
    <property type="entry name" value="Ala_racemase_N"/>
    <property type="match status" value="1"/>
</dbReference>
<dbReference type="InterPro" id="IPR029066">
    <property type="entry name" value="PLP-binding_barrel"/>
</dbReference>
<evidence type="ECO:0000256" key="3">
    <source>
        <dbReference type="PIRSR" id="PIRSR004848-1"/>
    </source>
</evidence>
<evidence type="ECO:0000259" key="5">
    <source>
        <dbReference type="Pfam" id="PF01168"/>
    </source>
</evidence>